<proteinExistence type="predicted"/>
<dbReference type="Proteomes" id="UP000252731">
    <property type="component" value="Unassembled WGS sequence"/>
</dbReference>
<dbReference type="InterPro" id="IPR006976">
    <property type="entry name" value="VanZ-like"/>
</dbReference>
<protein>
    <submittedName>
        <fullName evidence="3">VanZ like protein</fullName>
    </submittedName>
</protein>
<keyword evidence="1" id="KW-0472">Membrane</keyword>
<name>A0A366JLE5_CYTFI</name>
<keyword evidence="1" id="KW-1133">Transmembrane helix</keyword>
<dbReference type="OrthoDB" id="291892at2"/>
<dbReference type="EMBL" id="QNSF01000015">
    <property type="protein sequence ID" value="RBP88265.1"/>
    <property type="molecule type" value="Genomic_DNA"/>
</dbReference>
<feature type="transmembrane region" description="Helical" evidence="1">
    <location>
        <begin position="106"/>
        <end position="126"/>
    </location>
</feature>
<dbReference type="Pfam" id="PF04892">
    <property type="entry name" value="VanZ"/>
    <property type="match status" value="1"/>
</dbReference>
<keyword evidence="4" id="KW-1185">Reference proteome</keyword>
<gene>
    <name evidence="3" type="ORF">DFO70_11534</name>
</gene>
<accession>A0A366JLE5</accession>
<organism evidence="3 4">
    <name type="scientific">Cytobacillus firmus</name>
    <name type="common">Bacillus firmus</name>
    <dbReference type="NCBI Taxonomy" id="1399"/>
    <lineage>
        <taxon>Bacteria</taxon>
        <taxon>Bacillati</taxon>
        <taxon>Bacillota</taxon>
        <taxon>Bacilli</taxon>
        <taxon>Bacillales</taxon>
        <taxon>Bacillaceae</taxon>
        <taxon>Cytobacillus</taxon>
    </lineage>
</organism>
<evidence type="ECO:0000259" key="2">
    <source>
        <dbReference type="Pfam" id="PF04892"/>
    </source>
</evidence>
<feature type="domain" description="VanZ-like" evidence="2">
    <location>
        <begin position="19"/>
        <end position="125"/>
    </location>
</feature>
<dbReference type="AlphaFoldDB" id="A0A366JLE5"/>
<evidence type="ECO:0000313" key="4">
    <source>
        <dbReference type="Proteomes" id="UP000252731"/>
    </source>
</evidence>
<keyword evidence="1" id="KW-0812">Transmembrane</keyword>
<evidence type="ECO:0000313" key="3">
    <source>
        <dbReference type="EMBL" id="RBP88265.1"/>
    </source>
</evidence>
<reference evidence="3 4" key="1">
    <citation type="submission" date="2018-06" db="EMBL/GenBank/DDBJ databases">
        <title>Freshwater and sediment microbial communities from various areas in North America, analyzing microbe dynamics in response to fracking.</title>
        <authorList>
            <person name="Lamendella R."/>
        </authorList>
    </citation>
    <scope>NUCLEOTIDE SEQUENCE [LARGE SCALE GENOMIC DNA]</scope>
    <source>
        <strain evidence="3 4">14_TX</strain>
    </source>
</reference>
<feature type="transmembrane region" description="Helical" evidence="1">
    <location>
        <begin position="7"/>
        <end position="23"/>
    </location>
</feature>
<sequence length="148" mass="17196">MVIIRCFLLILPFLYMGIIWLQSSHFNPESVFALSSLLDVNVILLLGILFELAHFFEFGLLYLLLIMSFLTFGKLNSTKEILAASLALAYGLIDEIHQMYVPFRSFSYFDLFKNCIGVWVVSYIVHRCYFIRKNSRSGAVLRKNHKTR</sequence>
<dbReference type="RefSeq" id="WP_113884965.1">
    <property type="nucleotide sequence ID" value="NZ_QNSF01000015.1"/>
</dbReference>
<comment type="caution">
    <text evidence="3">The sequence shown here is derived from an EMBL/GenBank/DDBJ whole genome shotgun (WGS) entry which is preliminary data.</text>
</comment>
<evidence type="ECO:0000256" key="1">
    <source>
        <dbReference type="SAM" id="Phobius"/>
    </source>
</evidence>
<dbReference type="NCBIfam" id="NF037970">
    <property type="entry name" value="vanZ_1"/>
    <property type="match status" value="1"/>
</dbReference>
<feature type="transmembrane region" description="Helical" evidence="1">
    <location>
        <begin position="43"/>
        <end position="69"/>
    </location>
</feature>